<feature type="compositionally biased region" description="Basic and acidic residues" evidence="1">
    <location>
        <begin position="186"/>
        <end position="195"/>
    </location>
</feature>
<feature type="compositionally biased region" description="Basic residues" evidence="1">
    <location>
        <begin position="696"/>
        <end position="710"/>
    </location>
</feature>
<feature type="region of interest" description="Disordered" evidence="1">
    <location>
        <begin position="595"/>
        <end position="617"/>
    </location>
</feature>
<protein>
    <submittedName>
        <fullName evidence="2">Transcription factor CRF1 family protein</fullName>
    </submittedName>
</protein>
<proteinExistence type="predicted"/>
<feature type="compositionally biased region" description="Basic and acidic residues" evidence="1">
    <location>
        <begin position="526"/>
        <end position="535"/>
    </location>
</feature>
<dbReference type="EMBL" id="JABWAB010000003">
    <property type="protein sequence ID" value="KAF6057829.1"/>
    <property type="molecule type" value="Genomic_DNA"/>
</dbReference>
<dbReference type="InterPro" id="IPR018837">
    <property type="entry name" value="TF_CRF1/IFH1"/>
</dbReference>
<feature type="region of interest" description="Disordered" evidence="1">
    <location>
        <begin position="1"/>
        <end position="344"/>
    </location>
</feature>
<feature type="compositionally biased region" description="Basic residues" evidence="1">
    <location>
        <begin position="119"/>
        <end position="144"/>
    </location>
</feature>
<organism evidence="2 3">
    <name type="scientific">Candida parapsilosis</name>
    <name type="common">Yeast</name>
    <dbReference type="NCBI Taxonomy" id="5480"/>
    <lineage>
        <taxon>Eukaryota</taxon>
        <taxon>Fungi</taxon>
        <taxon>Dikarya</taxon>
        <taxon>Ascomycota</taxon>
        <taxon>Saccharomycotina</taxon>
        <taxon>Pichiomycetes</taxon>
        <taxon>Debaryomycetaceae</taxon>
        <taxon>Candida/Lodderomyces clade</taxon>
        <taxon>Candida</taxon>
    </lineage>
</organism>
<feature type="compositionally biased region" description="Polar residues" evidence="1">
    <location>
        <begin position="101"/>
        <end position="117"/>
    </location>
</feature>
<feature type="compositionally biased region" description="Acidic residues" evidence="1">
    <location>
        <begin position="772"/>
        <end position="781"/>
    </location>
</feature>
<dbReference type="PANTHER" id="PTHR28057:SF1">
    <property type="entry name" value="PROTEIN IFH1-RELATED"/>
    <property type="match status" value="1"/>
</dbReference>
<feature type="compositionally biased region" description="Low complexity" evidence="1">
    <location>
        <begin position="272"/>
        <end position="284"/>
    </location>
</feature>
<feature type="compositionally biased region" description="Acidic residues" evidence="1">
    <location>
        <begin position="393"/>
        <end position="402"/>
    </location>
</feature>
<feature type="compositionally biased region" description="Acidic residues" evidence="1">
    <location>
        <begin position="509"/>
        <end position="525"/>
    </location>
</feature>
<feature type="region of interest" description="Disordered" evidence="1">
    <location>
        <begin position="368"/>
        <end position="413"/>
    </location>
</feature>
<feature type="region of interest" description="Disordered" evidence="1">
    <location>
        <begin position="430"/>
        <end position="449"/>
    </location>
</feature>
<feature type="compositionally biased region" description="Polar residues" evidence="1">
    <location>
        <begin position="642"/>
        <end position="657"/>
    </location>
</feature>
<name>A0A8X7NQ22_CANPA</name>
<comment type="caution">
    <text evidence="2">The sequence shown here is derived from an EMBL/GenBank/DDBJ whole genome shotgun (WGS) entry which is preliminary data.</text>
</comment>
<feature type="compositionally biased region" description="Acidic residues" evidence="1">
    <location>
        <begin position="436"/>
        <end position="448"/>
    </location>
</feature>
<feature type="region of interest" description="Disordered" evidence="1">
    <location>
        <begin position="979"/>
        <end position="1059"/>
    </location>
</feature>
<feature type="region of interest" description="Disordered" evidence="1">
    <location>
        <begin position="756"/>
        <end position="815"/>
    </location>
</feature>
<dbReference type="OrthoDB" id="4047468at2759"/>
<dbReference type="GO" id="GO:0060962">
    <property type="term" value="P:regulation of ribosomal protein gene transcription by RNA polymerase II"/>
    <property type="evidence" value="ECO:0007669"/>
    <property type="project" value="InterPro"/>
</dbReference>
<dbReference type="AlphaFoldDB" id="A0A8X7NQ22"/>
<dbReference type="PANTHER" id="PTHR28057">
    <property type="entry name" value="PROTEIN IFH1-RELATED"/>
    <property type="match status" value="1"/>
</dbReference>
<evidence type="ECO:0000313" key="2">
    <source>
        <dbReference type="EMBL" id="KAF6057829.1"/>
    </source>
</evidence>
<sequence>MPKSPTSKGFHSNTNKARPQSNKSDNKSDNNSNSMYSKPQHQYGGKNLKALSNKRRFSIANSTSSSSSQDYLSDNESDKTKTTNQNSASAKHVHYMDSDSDSSLTAISDNEFTNSLQHAGKKKSRGKKAVSSKKGKSYGRKIIPRKSLGLSKHNLQDYENEVIDISSGDNSDDEVDVSDLISDVTRASDRPSEHGDGEEEEEDDEDDDHDDDSEDDENEHVAGLYALINNGKQLRAIDSDKSDEDSNDSDNGSDEEIPSSSDDDSDVDFVKLQKQQKANALQAARARKGLKKEQKQKENNKVASAPASAPAPVPAPAKSGSTTNEEQETSKNKSHRKNSIKYGRRKSDVILPDINFKFEFDNVADIEEEEEENKDQVIGGSNTDNFTKSHAVEEEDVGEEVDYSPTIPLDANQQHNFEFEFDQEFLHMPKMNDSDLNSDDDYEIDDNELLATLQAENDVDEFLLPQANDSIINEKDGSVASKNQPEVLPSTTTTTGADAGSESVTTGDNNEEEEEDDDDDDDENDPFLKEEEKFLVNEFENNGFDDNGDDKLNGDNVFDDDEDDDEEDDDDDCTFDDSEYSTSKRIVNAFKGIGEDRSKPIVQYESSASSESDYDEDDYVDFIDFDVPFFDENEIDGGRKSALTSPNKKLKTNGNRHSNSDEDDDSYLWNYFFSSDNDSSSEAEKDHLVQLDNGTRRSRRRGSKGRKLKSAHSNVDELFNEIDADKTFKTKNNPHHNTAKFKIKSAREIASRIDGSGAASTMSSYAGHYGDDENGYDDEAYGQDNAYDSSESTDVDETLPRNTNLSPQIGSKKATEVLSSKTADYRPPMLGSWVTIDSKPFGIIDGMSTRSLQQQHQQQQHQVPPTNKMQEPRGMVVDRRPFSPASHSGLAMAQSLGKRKSYGHIRQHNMQPSMSMQVQVQGQPNSDDQSVLGLDDLLNVSELDNDDENDVRIWRDFNNAQKSRVPLGAFRNKSILHNHHHRQQQQEEVHHNHNNYQGHRRNSNYQGQSHPHPGKHNINAGSQVSGPTKRRKSSLGPPAASAPTSVPVPVPATGGNGNAMTPVVASGGGGGGGGVGTASTPATVSTAAAPGYRSTRSGLFSEAALASVEEMLGDDYDVMTLIERL</sequence>
<feature type="compositionally biased region" description="Basic and acidic residues" evidence="1">
    <location>
        <begin position="291"/>
        <end position="300"/>
    </location>
</feature>
<feature type="compositionally biased region" description="Acidic residues" evidence="1">
    <location>
        <begin position="196"/>
        <end position="218"/>
    </location>
</feature>
<feature type="region of interest" description="Disordered" evidence="1">
    <location>
        <begin position="636"/>
        <end position="712"/>
    </location>
</feature>
<feature type="region of interest" description="Disordered" evidence="1">
    <location>
        <begin position="473"/>
        <end position="578"/>
    </location>
</feature>
<dbReference type="Pfam" id="PF10380">
    <property type="entry name" value="CRF1"/>
    <property type="match status" value="1"/>
</dbReference>
<feature type="compositionally biased region" description="Polar residues" evidence="1">
    <location>
        <begin position="1"/>
        <end position="20"/>
    </location>
</feature>
<evidence type="ECO:0000256" key="1">
    <source>
        <dbReference type="SAM" id="MobiDB-lite"/>
    </source>
</evidence>
<feature type="compositionally biased region" description="Acidic residues" evidence="1">
    <location>
        <begin position="557"/>
        <end position="578"/>
    </location>
</feature>
<evidence type="ECO:0000313" key="3">
    <source>
        <dbReference type="Proteomes" id="UP000590412"/>
    </source>
</evidence>
<feature type="compositionally biased region" description="Low complexity" evidence="1">
    <location>
        <begin position="58"/>
        <end position="74"/>
    </location>
</feature>
<feature type="compositionally biased region" description="Polar residues" evidence="1">
    <location>
        <begin position="379"/>
        <end position="388"/>
    </location>
</feature>
<gene>
    <name evidence="2" type="ORF">FOB60_002384</name>
</gene>
<dbReference type="GO" id="GO:0003712">
    <property type="term" value="F:transcription coregulator activity"/>
    <property type="evidence" value="ECO:0007669"/>
    <property type="project" value="InterPro"/>
</dbReference>
<feature type="compositionally biased region" description="Acidic residues" evidence="1">
    <location>
        <begin position="241"/>
        <end position="267"/>
    </location>
</feature>
<feature type="compositionally biased region" description="Basic residues" evidence="1">
    <location>
        <begin position="332"/>
        <end position="344"/>
    </location>
</feature>
<feature type="compositionally biased region" description="Low complexity" evidence="1">
    <location>
        <begin position="1037"/>
        <end position="1053"/>
    </location>
</feature>
<feature type="compositionally biased region" description="Low complexity" evidence="1">
    <location>
        <begin position="670"/>
        <end position="680"/>
    </location>
</feature>
<feature type="compositionally biased region" description="Polar residues" evidence="1">
    <location>
        <begin position="800"/>
        <end position="809"/>
    </location>
</feature>
<accession>A0A8X7NQ22</accession>
<reference evidence="2" key="1">
    <citation type="submission" date="2020-03" db="EMBL/GenBank/DDBJ databases">
        <title>FDA dAtabase for Regulatory Grade micrObial Sequences (FDA-ARGOS): Supporting development and validation of Infectious Disease Dx tests.</title>
        <authorList>
            <person name="Campos J."/>
            <person name="Goldberg B."/>
            <person name="Tallon L."/>
            <person name="Sadzewicz L."/>
            <person name="Vavikolanu K."/>
            <person name="Mehta A."/>
            <person name="Aluvathingal J."/>
            <person name="Nadendla S."/>
            <person name="Nandy P."/>
            <person name="Geyer C."/>
            <person name="Yan Y."/>
            <person name="Sichtig H."/>
        </authorList>
    </citation>
    <scope>NUCLEOTIDE SEQUENCE [LARGE SCALE GENOMIC DNA]</scope>
    <source>
        <strain evidence="2">FDAARGOS_652</strain>
    </source>
</reference>
<dbReference type="Proteomes" id="UP000590412">
    <property type="component" value="Unassembled WGS sequence"/>
</dbReference>